<evidence type="ECO:0000313" key="1">
    <source>
        <dbReference type="EMBL" id="SCL34351.1"/>
    </source>
</evidence>
<dbReference type="AlphaFoldDB" id="A0A1C6SXR7"/>
<protein>
    <recommendedName>
        <fullName evidence="3">N-acetyltransferase domain-containing protein</fullName>
    </recommendedName>
</protein>
<evidence type="ECO:0008006" key="3">
    <source>
        <dbReference type="Google" id="ProtNLM"/>
    </source>
</evidence>
<dbReference type="OrthoDB" id="7057833at2"/>
<dbReference type="RefSeq" id="WP_091345082.1">
    <property type="nucleotide sequence ID" value="NZ_FMHV01000002.1"/>
</dbReference>
<organism evidence="1 2">
    <name type="scientific">Micromonospora rhizosphaerae</name>
    <dbReference type="NCBI Taxonomy" id="568872"/>
    <lineage>
        <taxon>Bacteria</taxon>
        <taxon>Bacillati</taxon>
        <taxon>Actinomycetota</taxon>
        <taxon>Actinomycetes</taxon>
        <taxon>Micromonosporales</taxon>
        <taxon>Micromonosporaceae</taxon>
        <taxon>Micromonospora</taxon>
    </lineage>
</organism>
<keyword evidence="2" id="KW-1185">Reference proteome</keyword>
<dbReference type="Proteomes" id="UP000199413">
    <property type="component" value="Unassembled WGS sequence"/>
</dbReference>
<dbReference type="STRING" id="568872.GA0070624_4967"/>
<reference evidence="2" key="1">
    <citation type="submission" date="2016-06" db="EMBL/GenBank/DDBJ databases">
        <authorList>
            <person name="Varghese N."/>
            <person name="Submissions Spin"/>
        </authorList>
    </citation>
    <scope>NUCLEOTIDE SEQUENCE [LARGE SCALE GENOMIC DNA]</scope>
    <source>
        <strain evidence="2">DSM 45431</strain>
    </source>
</reference>
<accession>A0A1C6SXR7</accession>
<gene>
    <name evidence="1" type="ORF">GA0070624_4967</name>
</gene>
<name>A0A1C6SXR7_9ACTN</name>
<sequence length="211" mass="23108">MTGILPTVRARWCDIGEIASLVADSLPAAAIGAWLVPDEDQRRSLLTAVSRIWIEHALLVGDVFLLADRSAAAVWFHRYRPFPPPASYRQRLAAACGDHLDRFRCLDRVLKAHRPTDTHNHLAFLAVPAAAGRVARASVLLASCLVRMDRLVLPAYAEATTLAEAALYGRHGYVARDPFALPNGTMVHPLWRPAGDRAAPAVRLSKGRPGW</sequence>
<dbReference type="Gene3D" id="3.40.630.30">
    <property type="match status" value="1"/>
</dbReference>
<proteinExistence type="predicted"/>
<evidence type="ECO:0000313" key="2">
    <source>
        <dbReference type="Proteomes" id="UP000199413"/>
    </source>
</evidence>
<dbReference type="EMBL" id="FMHV01000002">
    <property type="protein sequence ID" value="SCL34351.1"/>
    <property type="molecule type" value="Genomic_DNA"/>
</dbReference>